<evidence type="ECO:0000259" key="2">
    <source>
        <dbReference type="Pfam" id="PF03432"/>
    </source>
</evidence>
<feature type="region of interest" description="Disordered" evidence="1">
    <location>
        <begin position="460"/>
        <end position="484"/>
    </location>
</feature>
<reference evidence="3" key="2">
    <citation type="journal article" date="2022" name="Sci. Total Environ.">
        <title>Prevalence, transmission, and molecular epidemiology of tet(X)-positive bacteria among humans, animals, and environmental niches in China: An epidemiological, and genomic-based study.</title>
        <authorList>
            <person name="Dong N."/>
            <person name="Zeng Y."/>
            <person name="Cai C."/>
            <person name="Sun C."/>
            <person name="Lu J."/>
            <person name="Liu C."/>
            <person name="Zhou H."/>
            <person name="Sun Q."/>
            <person name="Shu L."/>
            <person name="Wang H."/>
            <person name="Wang Y."/>
            <person name="Wang S."/>
            <person name="Wu C."/>
            <person name="Chan E.W."/>
            <person name="Chen G."/>
            <person name="Shen Z."/>
            <person name="Chen S."/>
            <person name="Zhang R."/>
        </authorList>
    </citation>
    <scope>NUCLEOTIDE SEQUENCE</scope>
    <source>
        <strain evidence="3">R655-4</strain>
    </source>
</reference>
<comment type="caution">
    <text evidence="3">The sequence shown here is derived from an EMBL/GenBank/DDBJ whole genome shotgun (WGS) entry which is preliminary data.</text>
</comment>
<sequence>MIVKVMKAAGVSFPGVKYNDKKVEKGNGELMLMKNFPPFITENSAKEEVKNYLSAVSKSDKVKKPQFHAVISTKFLEHTKEELTKVAEEFMSEMGYDKQPFLVVFHNDTENNHVHIVSTRVDKSTGKKIDDSYEKLKSQKALSKVIEKLYEKNSKEEINKLLNYKLSSTNQLGLLLQRSGYKLSPNKLDENLIDILKNGVCEKTLSKNQICLVNRKNDNRSKQLKAILIKYSKLYSNQVFKVEDCRKQESTLPNEKHDKNWKPKIEFESELQKKLRDVFGIDIVFHHKDDKQPFGYTLIDHKTGAVYKGSEILKMNEIFEFTDQKVDKKLFESLKDYNILDEASKQILIKHLYQKNLEVKDFMLFSSKKRKDKDTYSSIRNEIKDYLKNQKNEHVKLLKSTSGEYYAIHDKYHFVGELRSLIGEREYEQFIQPSQSSEETQNKNLAKELNKSIDEMFFKLSQSSGGSGKDPMDEHKKRRKKTKR</sequence>
<protein>
    <submittedName>
        <fullName evidence="3">Relaxase/mobilization nuclease domain-containing protein</fullName>
    </submittedName>
</protein>
<evidence type="ECO:0000313" key="3">
    <source>
        <dbReference type="EMBL" id="MDM1072123.1"/>
    </source>
</evidence>
<evidence type="ECO:0000313" key="4">
    <source>
        <dbReference type="Proteomes" id="UP001170959"/>
    </source>
</evidence>
<dbReference type="InterPro" id="IPR005094">
    <property type="entry name" value="Endonuclease_MobA/VirD2"/>
</dbReference>
<dbReference type="EMBL" id="JACAGJ010000003">
    <property type="protein sequence ID" value="MDM1072123.1"/>
    <property type="molecule type" value="Genomic_DNA"/>
</dbReference>
<dbReference type="Pfam" id="PF03432">
    <property type="entry name" value="Relaxase"/>
    <property type="match status" value="1"/>
</dbReference>
<proteinExistence type="predicted"/>
<dbReference type="RefSeq" id="WP_286492325.1">
    <property type="nucleotide sequence ID" value="NZ_JACAGJ010000003.1"/>
</dbReference>
<dbReference type="AlphaFoldDB" id="A0AAJ1QDL6"/>
<name>A0AAJ1QDL6_9FLAO</name>
<gene>
    <name evidence="3" type="ORF">HX001_06390</name>
</gene>
<organism evidence="3 4">
    <name type="scientific">Empedobacter brevis</name>
    <dbReference type="NCBI Taxonomy" id="247"/>
    <lineage>
        <taxon>Bacteria</taxon>
        <taxon>Pseudomonadati</taxon>
        <taxon>Bacteroidota</taxon>
        <taxon>Flavobacteriia</taxon>
        <taxon>Flavobacteriales</taxon>
        <taxon>Weeksellaceae</taxon>
        <taxon>Empedobacter</taxon>
    </lineage>
</organism>
<accession>A0AAJ1QDL6</accession>
<dbReference type="Proteomes" id="UP001170959">
    <property type="component" value="Unassembled WGS sequence"/>
</dbReference>
<evidence type="ECO:0000256" key="1">
    <source>
        <dbReference type="SAM" id="MobiDB-lite"/>
    </source>
</evidence>
<feature type="domain" description="MobA/VirD2-like nuclease" evidence="2">
    <location>
        <begin position="41"/>
        <end position="148"/>
    </location>
</feature>
<reference evidence="3" key="1">
    <citation type="submission" date="2020-06" db="EMBL/GenBank/DDBJ databases">
        <authorList>
            <person name="Dong N."/>
        </authorList>
    </citation>
    <scope>NUCLEOTIDE SEQUENCE</scope>
    <source>
        <strain evidence="3">R655-4</strain>
    </source>
</reference>